<keyword evidence="1" id="KW-1133">Transmembrane helix</keyword>
<name>D3F0F3_CONWI</name>
<reference evidence="3" key="2">
    <citation type="submission" date="2010-01" db="EMBL/GenBank/DDBJ databases">
        <title>The complete genome of Conexibacter woesei DSM 14684.</title>
        <authorList>
            <consortium name="US DOE Joint Genome Institute (JGI-PGF)"/>
            <person name="Lucas S."/>
            <person name="Copeland A."/>
            <person name="Lapidus A."/>
            <person name="Glavina del Rio T."/>
            <person name="Dalin E."/>
            <person name="Tice H."/>
            <person name="Bruce D."/>
            <person name="Goodwin L."/>
            <person name="Pitluck S."/>
            <person name="Kyrpides N."/>
            <person name="Mavromatis K."/>
            <person name="Ivanova N."/>
            <person name="Mikhailova N."/>
            <person name="Chertkov O."/>
            <person name="Brettin T."/>
            <person name="Detter J.C."/>
            <person name="Han C."/>
            <person name="Larimer F."/>
            <person name="Land M."/>
            <person name="Hauser L."/>
            <person name="Markowitz V."/>
            <person name="Cheng J.-F."/>
            <person name="Hugenholtz P."/>
            <person name="Woyke T."/>
            <person name="Wu D."/>
            <person name="Pukall R."/>
            <person name="Steenblock K."/>
            <person name="Schneider S."/>
            <person name="Klenk H.-P."/>
            <person name="Eisen J.A."/>
        </authorList>
    </citation>
    <scope>NUCLEOTIDE SEQUENCE [LARGE SCALE GENOMIC DNA]</scope>
    <source>
        <strain evidence="3">DSM 14684 / CIP 108061 / JCM 11494 / NBRC 100937 / ID131577</strain>
    </source>
</reference>
<keyword evidence="1" id="KW-0812">Transmembrane</keyword>
<keyword evidence="3" id="KW-1185">Reference proteome</keyword>
<dbReference type="OrthoDB" id="5244857at2"/>
<reference evidence="2 3" key="1">
    <citation type="journal article" date="2010" name="Stand. Genomic Sci.">
        <title>Complete genome sequence of Conexibacter woesei type strain (ID131577).</title>
        <authorList>
            <person name="Pukall R."/>
            <person name="Lapidus A."/>
            <person name="Glavina Del Rio T."/>
            <person name="Copeland A."/>
            <person name="Tice H."/>
            <person name="Cheng J.-F."/>
            <person name="Lucas S."/>
            <person name="Chen F."/>
            <person name="Nolan M."/>
            <person name="Bruce D."/>
            <person name="Goodwin L."/>
            <person name="Pitluck S."/>
            <person name="Mavromatis K."/>
            <person name="Ivanova N."/>
            <person name="Ovchinnikova G."/>
            <person name="Pati A."/>
            <person name="Chen A."/>
            <person name="Palaniappan K."/>
            <person name="Land M."/>
            <person name="Hauser L."/>
            <person name="Chang Y.-J."/>
            <person name="Jeffries C.D."/>
            <person name="Chain P."/>
            <person name="Meincke L."/>
            <person name="Sims D."/>
            <person name="Brettin T."/>
            <person name="Detter J.C."/>
            <person name="Rohde M."/>
            <person name="Goeker M."/>
            <person name="Bristow J."/>
            <person name="Eisen J.A."/>
            <person name="Markowitz V."/>
            <person name="Kyrpides N.C."/>
            <person name="Klenk H.-P."/>
            <person name="Hugenholtz P."/>
        </authorList>
    </citation>
    <scope>NUCLEOTIDE SEQUENCE [LARGE SCALE GENOMIC DNA]</scope>
    <source>
        <strain evidence="3">DSM 14684 / CIP 108061 / JCM 11494 / NBRC 100937 / ID131577</strain>
    </source>
</reference>
<dbReference type="KEGG" id="cwo:Cwoe_3595"/>
<proteinExistence type="predicted"/>
<feature type="transmembrane region" description="Helical" evidence="1">
    <location>
        <begin position="61"/>
        <end position="82"/>
    </location>
</feature>
<evidence type="ECO:0000313" key="2">
    <source>
        <dbReference type="EMBL" id="ADB52013.1"/>
    </source>
</evidence>
<keyword evidence="1" id="KW-0472">Membrane</keyword>
<dbReference type="EMBL" id="CP001854">
    <property type="protein sequence ID" value="ADB52013.1"/>
    <property type="molecule type" value="Genomic_DNA"/>
</dbReference>
<protein>
    <submittedName>
        <fullName evidence="2">Uncharacterized protein</fullName>
    </submittedName>
</protein>
<accession>D3F0F3</accession>
<feature type="transmembrane region" description="Helical" evidence="1">
    <location>
        <begin position="6"/>
        <end position="26"/>
    </location>
</feature>
<sequence>MTLISIASSFAIVLGFAGTLPHIRTMVKSRSSNGQSPLGWMIGITVNVLTGYVNLAGLGALMLGVGNVLAGTFSAIALACVVRFRGGPATEAAPVAAATADPRPVAAFHELPTGEFHAIKLMIDEEHARRETFRAERVDVERAVESYDRPAELHRLEAVAA</sequence>
<gene>
    <name evidence="2" type="ordered locus">Cwoe_3595</name>
</gene>
<feature type="transmembrane region" description="Helical" evidence="1">
    <location>
        <begin position="38"/>
        <end position="55"/>
    </location>
</feature>
<dbReference type="AlphaFoldDB" id="D3F0F3"/>
<dbReference type="RefSeq" id="WP_012935064.1">
    <property type="nucleotide sequence ID" value="NC_013739.1"/>
</dbReference>
<dbReference type="HOGENOM" id="CLU_1640888_0_0_11"/>
<evidence type="ECO:0000256" key="1">
    <source>
        <dbReference type="SAM" id="Phobius"/>
    </source>
</evidence>
<organism evidence="2 3">
    <name type="scientific">Conexibacter woesei (strain DSM 14684 / CCUG 47730 / CIP 108061 / JCM 11494 / NBRC 100937 / ID131577)</name>
    <dbReference type="NCBI Taxonomy" id="469383"/>
    <lineage>
        <taxon>Bacteria</taxon>
        <taxon>Bacillati</taxon>
        <taxon>Actinomycetota</taxon>
        <taxon>Thermoleophilia</taxon>
        <taxon>Solirubrobacterales</taxon>
        <taxon>Conexibacteraceae</taxon>
        <taxon>Conexibacter</taxon>
    </lineage>
</organism>
<dbReference type="Proteomes" id="UP000008229">
    <property type="component" value="Chromosome"/>
</dbReference>
<evidence type="ECO:0000313" key="3">
    <source>
        <dbReference type="Proteomes" id="UP000008229"/>
    </source>
</evidence>